<feature type="transmembrane region" description="Helical" evidence="1">
    <location>
        <begin position="87"/>
        <end position="112"/>
    </location>
</feature>
<evidence type="ECO:0000256" key="1">
    <source>
        <dbReference type="SAM" id="Phobius"/>
    </source>
</evidence>
<reference evidence="2 3" key="1">
    <citation type="submission" date="2016-10" db="EMBL/GenBank/DDBJ databases">
        <authorList>
            <person name="de Groot N.N."/>
        </authorList>
    </citation>
    <scope>NUCLEOTIDE SEQUENCE [LARGE SCALE GENOMIC DNA]</scope>
    <source>
        <strain evidence="2 3">DSM 8423</strain>
    </source>
</reference>
<dbReference type="STRING" id="43775.SAMN04489760_10362"/>
<feature type="transmembrane region" description="Helical" evidence="1">
    <location>
        <begin position="59"/>
        <end position="75"/>
    </location>
</feature>
<dbReference type="AlphaFoldDB" id="A0A1H7V765"/>
<keyword evidence="1" id="KW-1133">Transmembrane helix</keyword>
<dbReference type="EMBL" id="FOBS01000003">
    <property type="protein sequence ID" value="SEM04890.1"/>
    <property type="molecule type" value="Genomic_DNA"/>
</dbReference>
<evidence type="ECO:0008006" key="4">
    <source>
        <dbReference type="Google" id="ProtNLM"/>
    </source>
</evidence>
<name>A0A1H7V765_9BACT</name>
<proteinExistence type="predicted"/>
<keyword evidence="1" id="KW-0812">Transmembrane</keyword>
<gene>
    <name evidence="2" type="ORF">SAMN04489760_10362</name>
</gene>
<keyword evidence="3" id="KW-1185">Reference proteome</keyword>
<feature type="transmembrane region" description="Helical" evidence="1">
    <location>
        <begin position="207"/>
        <end position="225"/>
    </location>
</feature>
<feature type="transmembrane region" description="Helical" evidence="1">
    <location>
        <begin position="260"/>
        <end position="279"/>
    </location>
</feature>
<evidence type="ECO:0000313" key="3">
    <source>
        <dbReference type="Proteomes" id="UP000198744"/>
    </source>
</evidence>
<feature type="transmembrane region" description="Helical" evidence="1">
    <location>
        <begin position="237"/>
        <end position="254"/>
    </location>
</feature>
<sequence>MMNMHWAQVESDQSQRKTFPTKRVGRFFAFVIVWILTMTVLIPHVVIGGVSIGVDDACAAFLLMAYTIYAGYLLLKTNNLSLHKDWLFVAGLWVSLIVTGIVFSIIGGLVYVNQFRLPTEMWQYVKRLLFFYTTCHVSYRGLVSSGNFCRCMLYVLLIAFFIGLIQIMPGSIGDQLAGLYARTESKLASMEKSFETLRNCGVAGHSTAWGGFAVFGVAVSLGGILSRREDHVKRPFYRFQLWTLLVLAFINTLFSGSRVAMAALLAVYLAATFVGVIQARRKFRFFLTYVAGFVLMGIGFAYVLWDRLVFLAFRYGALVEQSGGGRAEQVKAAMSLLRDGQGWLFGIGNAAQRAMATSFGTEVEPVYLLVNYGILGLSLRYGLLMIIFIYAWRQLKRAAHYDRDLTMATILALTGYTVFSLGYFFYQELYSGMVPWLLFGWVVGAYYRENFLRRYRSTSSTHSFREVLS</sequence>
<organism evidence="2 3">
    <name type="scientific">Syntrophus gentianae</name>
    <dbReference type="NCBI Taxonomy" id="43775"/>
    <lineage>
        <taxon>Bacteria</taxon>
        <taxon>Pseudomonadati</taxon>
        <taxon>Thermodesulfobacteriota</taxon>
        <taxon>Syntrophia</taxon>
        <taxon>Syntrophales</taxon>
        <taxon>Syntrophaceae</taxon>
        <taxon>Syntrophus</taxon>
    </lineage>
</organism>
<dbReference type="PANTHER" id="PTHR37422:SF13">
    <property type="entry name" value="LIPOPOLYSACCHARIDE BIOSYNTHESIS PROTEIN PA4999-RELATED"/>
    <property type="match status" value="1"/>
</dbReference>
<dbReference type="PANTHER" id="PTHR37422">
    <property type="entry name" value="TEICHURONIC ACID BIOSYNTHESIS PROTEIN TUAE"/>
    <property type="match status" value="1"/>
</dbReference>
<feature type="transmembrane region" description="Helical" evidence="1">
    <location>
        <begin position="27"/>
        <end position="47"/>
    </location>
</feature>
<feature type="transmembrane region" description="Helical" evidence="1">
    <location>
        <begin position="404"/>
        <end position="423"/>
    </location>
</feature>
<protein>
    <recommendedName>
        <fullName evidence="4">O-antigen ligase like membrane protein</fullName>
    </recommendedName>
</protein>
<feature type="transmembrane region" description="Helical" evidence="1">
    <location>
        <begin position="124"/>
        <end position="142"/>
    </location>
</feature>
<dbReference type="InterPro" id="IPR051533">
    <property type="entry name" value="WaaL-like"/>
</dbReference>
<accession>A0A1H7V765</accession>
<feature type="transmembrane region" description="Helical" evidence="1">
    <location>
        <begin position="286"/>
        <end position="305"/>
    </location>
</feature>
<evidence type="ECO:0000313" key="2">
    <source>
        <dbReference type="EMBL" id="SEM04890.1"/>
    </source>
</evidence>
<feature type="transmembrane region" description="Helical" evidence="1">
    <location>
        <begin position="154"/>
        <end position="172"/>
    </location>
</feature>
<feature type="transmembrane region" description="Helical" evidence="1">
    <location>
        <begin position="429"/>
        <end position="447"/>
    </location>
</feature>
<dbReference type="Proteomes" id="UP000198744">
    <property type="component" value="Unassembled WGS sequence"/>
</dbReference>
<feature type="transmembrane region" description="Helical" evidence="1">
    <location>
        <begin position="369"/>
        <end position="392"/>
    </location>
</feature>
<keyword evidence="1" id="KW-0472">Membrane</keyword>